<feature type="transmembrane region" description="Helical" evidence="2">
    <location>
        <begin position="420"/>
        <end position="443"/>
    </location>
</feature>
<feature type="compositionally biased region" description="Basic and acidic residues" evidence="1">
    <location>
        <begin position="507"/>
        <end position="517"/>
    </location>
</feature>
<proteinExistence type="predicted"/>
<evidence type="ECO:0000313" key="5">
    <source>
        <dbReference type="Proteomes" id="UP000235388"/>
    </source>
</evidence>
<accession>A0A2N5U8X4</accession>
<dbReference type="OrthoDB" id="2507392at2759"/>
<feature type="transmembrane region" description="Helical" evidence="2">
    <location>
        <begin position="332"/>
        <end position="356"/>
    </location>
</feature>
<feature type="transmembrane region" description="Helical" evidence="2">
    <location>
        <begin position="80"/>
        <end position="106"/>
    </location>
</feature>
<dbReference type="EMBL" id="PGCI01000203">
    <property type="protein sequence ID" value="PLW34190.1"/>
    <property type="molecule type" value="Genomic_DNA"/>
</dbReference>
<name>A0A2N5U8X4_9BASI</name>
<dbReference type="AlphaFoldDB" id="A0A2N5U8X4"/>
<keyword evidence="2" id="KW-1133">Transmembrane helix</keyword>
<evidence type="ECO:0000256" key="2">
    <source>
        <dbReference type="SAM" id="Phobius"/>
    </source>
</evidence>
<keyword evidence="2" id="KW-0812">Transmembrane</keyword>
<gene>
    <name evidence="4" type="ORF">PCANC_16429</name>
    <name evidence="3" type="ORF">PCASD_13304</name>
</gene>
<dbReference type="Proteomes" id="UP000235392">
    <property type="component" value="Unassembled WGS sequence"/>
</dbReference>
<keyword evidence="5" id="KW-1185">Reference proteome</keyword>
<feature type="transmembrane region" description="Helical" evidence="2">
    <location>
        <begin position="183"/>
        <end position="205"/>
    </location>
</feature>
<reference evidence="5 6" key="1">
    <citation type="submission" date="2017-11" db="EMBL/GenBank/DDBJ databases">
        <title>De novo assembly and phasing of dikaryotic genomes from two isolates of Puccinia coronata f. sp. avenae, the causal agent of oat crown rust.</title>
        <authorList>
            <person name="Miller M.E."/>
            <person name="Zhang Y."/>
            <person name="Omidvar V."/>
            <person name="Sperschneider J."/>
            <person name="Schwessinger B."/>
            <person name="Raley C."/>
            <person name="Palmer J.M."/>
            <person name="Garnica D."/>
            <person name="Upadhyaya N."/>
            <person name="Rathjen J."/>
            <person name="Taylor J.M."/>
            <person name="Park R.F."/>
            <person name="Dodds P.N."/>
            <person name="Hirsch C.D."/>
            <person name="Kianian S.F."/>
            <person name="Figueroa M."/>
        </authorList>
    </citation>
    <scope>NUCLEOTIDE SEQUENCE [LARGE SCALE GENOMIC DNA]</scope>
    <source>
        <strain evidence="4">12NC29</strain>
        <strain evidence="3">12SD80</strain>
    </source>
</reference>
<feature type="transmembrane region" description="Helical" evidence="2">
    <location>
        <begin position="226"/>
        <end position="253"/>
    </location>
</feature>
<evidence type="ECO:0000313" key="6">
    <source>
        <dbReference type="Proteomes" id="UP000235392"/>
    </source>
</evidence>
<dbReference type="Proteomes" id="UP000235388">
    <property type="component" value="Unassembled WGS sequence"/>
</dbReference>
<feature type="transmembrane region" description="Helical" evidence="2">
    <location>
        <begin position="449"/>
        <end position="472"/>
    </location>
</feature>
<dbReference type="EMBL" id="PGCJ01000260">
    <property type="protein sequence ID" value="PLW35311.1"/>
    <property type="molecule type" value="Genomic_DNA"/>
</dbReference>
<evidence type="ECO:0000313" key="3">
    <source>
        <dbReference type="EMBL" id="PLW34190.1"/>
    </source>
</evidence>
<protein>
    <recommendedName>
        <fullName evidence="7">Transmembrane protein</fullName>
    </recommendedName>
</protein>
<sequence>MSTTSLRNDTGSTELNPSQLTSENLIKIFYSRNGVSADSPLIALFDRIISEGPSSSSKFFRTLIQVIRQTRFPPVPTSTYVLLIFFSVLNFLVLVVLLVTLIWPMFHYTSTQRLQRCWLFKLHPIKGPDGNQFGSTRLILVNSAVLTAISQIIQSSLTQVYIYLNYFASQSTDFADNVPLTPWACGITLFQFYSCWFLAWNSLYISMLTRNPYLDPLGKIRKKTYILFHPVILNTFFIILPVLVTMGSSFMVYELTTASHHLSRRWQVLNGILKAGTHCEDALYTNDTGLSASETAIFQRDFITSIVAFWRQGLQVAKILDDNIRKDRVESLTWVIVMSVTCCIYTYSYWVLVGLISSGIRKCNKRVEIGLVSASVPSRSSGHHCQLSGSPVPTNRGDPAAQVLADSIEQGNIVRGFRHFAFYGLVMILAMLSTITVRLIFVIKAPERLWYASWRSIGCWLTLISSAFLGLANTFQCIRTIMDFEIIIPTPRSPISNRQNSAFEPSQGHRDECSQLL</sequence>
<evidence type="ECO:0000256" key="1">
    <source>
        <dbReference type="SAM" id="MobiDB-lite"/>
    </source>
</evidence>
<feature type="region of interest" description="Disordered" evidence="1">
    <location>
        <begin position="497"/>
        <end position="517"/>
    </location>
</feature>
<evidence type="ECO:0008006" key="7">
    <source>
        <dbReference type="Google" id="ProtNLM"/>
    </source>
</evidence>
<evidence type="ECO:0000313" key="4">
    <source>
        <dbReference type="EMBL" id="PLW35311.1"/>
    </source>
</evidence>
<keyword evidence="2" id="KW-0472">Membrane</keyword>
<comment type="caution">
    <text evidence="3">The sequence shown here is derived from an EMBL/GenBank/DDBJ whole genome shotgun (WGS) entry which is preliminary data.</text>
</comment>
<organism evidence="3 6">
    <name type="scientific">Puccinia coronata f. sp. avenae</name>
    <dbReference type="NCBI Taxonomy" id="200324"/>
    <lineage>
        <taxon>Eukaryota</taxon>
        <taxon>Fungi</taxon>
        <taxon>Dikarya</taxon>
        <taxon>Basidiomycota</taxon>
        <taxon>Pucciniomycotina</taxon>
        <taxon>Pucciniomycetes</taxon>
        <taxon>Pucciniales</taxon>
        <taxon>Pucciniaceae</taxon>
        <taxon>Puccinia</taxon>
    </lineage>
</organism>